<organism evidence="2 3">
    <name type="scientific">Cladosporium halotolerans</name>
    <dbReference type="NCBI Taxonomy" id="1052096"/>
    <lineage>
        <taxon>Eukaryota</taxon>
        <taxon>Fungi</taxon>
        <taxon>Dikarya</taxon>
        <taxon>Ascomycota</taxon>
        <taxon>Pezizomycotina</taxon>
        <taxon>Dothideomycetes</taxon>
        <taxon>Dothideomycetidae</taxon>
        <taxon>Cladosporiales</taxon>
        <taxon>Cladosporiaceae</taxon>
        <taxon>Cladosporium</taxon>
    </lineage>
</organism>
<dbReference type="Pfam" id="PF00107">
    <property type="entry name" value="ADH_zinc_N"/>
    <property type="match status" value="1"/>
</dbReference>
<dbReference type="CDD" id="cd08276">
    <property type="entry name" value="MDR7"/>
    <property type="match status" value="1"/>
</dbReference>
<comment type="caution">
    <text evidence="2">The sequence shown here is derived from an EMBL/GenBank/DDBJ whole genome shotgun (WGS) entry which is preliminary data.</text>
</comment>
<dbReference type="Gene3D" id="3.40.50.720">
    <property type="entry name" value="NAD(P)-binding Rossmann-like Domain"/>
    <property type="match status" value="1"/>
</dbReference>
<dbReference type="AlphaFoldDB" id="A0AB34L311"/>
<dbReference type="PANTHER" id="PTHR45033:SF1">
    <property type="entry name" value="OXIDOREDUCTASE (EUROFUNG)"/>
    <property type="match status" value="1"/>
</dbReference>
<evidence type="ECO:0000259" key="1">
    <source>
        <dbReference type="SMART" id="SM00829"/>
    </source>
</evidence>
<dbReference type="InterPro" id="IPR036291">
    <property type="entry name" value="NAD(P)-bd_dom_sf"/>
</dbReference>
<name>A0AB34L311_9PEZI</name>
<dbReference type="PANTHER" id="PTHR45033">
    <property type="match status" value="1"/>
</dbReference>
<dbReference type="InterPro" id="IPR013154">
    <property type="entry name" value="ADH-like_N"/>
</dbReference>
<dbReference type="GeneID" id="96003114"/>
<dbReference type="Pfam" id="PF08240">
    <property type="entry name" value="ADH_N"/>
    <property type="match status" value="1"/>
</dbReference>
<dbReference type="RefSeq" id="XP_069232849.1">
    <property type="nucleotide sequence ID" value="XM_069370276.1"/>
</dbReference>
<dbReference type="Proteomes" id="UP000803884">
    <property type="component" value="Unassembled WGS sequence"/>
</dbReference>
<dbReference type="Gene3D" id="3.90.180.10">
    <property type="entry name" value="Medium-chain alcohol dehydrogenases, catalytic domain"/>
    <property type="match status" value="1"/>
</dbReference>
<evidence type="ECO:0000313" key="2">
    <source>
        <dbReference type="EMBL" id="KAL1589744.1"/>
    </source>
</evidence>
<dbReference type="EMBL" id="JAAQHG020000004">
    <property type="protein sequence ID" value="KAL1589744.1"/>
    <property type="molecule type" value="Genomic_DNA"/>
</dbReference>
<dbReference type="InterPro" id="IPR020843">
    <property type="entry name" value="ER"/>
</dbReference>
<dbReference type="SUPFAM" id="SSF51735">
    <property type="entry name" value="NAD(P)-binding Rossmann-fold domains"/>
    <property type="match status" value="1"/>
</dbReference>
<sequence length="354" mass="38506">MPPQQIKQWSTEQDGLDNLHYETGELPAPQDGQVLVKIHAVSLNYRDTEVCMGLYNHHKTIGKPQALVPGSDMCGTVVAGNDALKTGTRVMSIFNQKHLTGVINAEGMTSGLGLPLPGVLSEYRYFDANALVAAPDHLSDEEAACLPIAAVTAWMSINWQQPMNQPATSSGDKFVLLQGTGGVSISGLQIAHAAGFKTIVTSSSDEKLEKATSMGADFTINYRSNPEWQDEVMRITNNVGADIIFECGAAKTLRKSFDSIAFGGCISCIGYLSGKEDEAGDRLNTNVLALRRNVTLKGMLNGPKDRFEEMVQFYSKHDIHPVIDRTFKFDEAKDALKYLYSGGHFGKVVVKVAE</sequence>
<protein>
    <recommendedName>
        <fullName evidence="1">Enoyl reductase (ER) domain-containing protein</fullName>
    </recommendedName>
</protein>
<feature type="domain" description="Enoyl reductase (ER)" evidence="1">
    <location>
        <begin position="15"/>
        <end position="350"/>
    </location>
</feature>
<proteinExistence type="predicted"/>
<accession>A0AB34L311</accession>
<dbReference type="SMART" id="SM00829">
    <property type="entry name" value="PKS_ER"/>
    <property type="match status" value="1"/>
</dbReference>
<dbReference type="GO" id="GO:0016491">
    <property type="term" value="F:oxidoreductase activity"/>
    <property type="evidence" value="ECO:0007669"/>
    <property type="project" value="InterPro"/>
</dbReference>
<keyword evidence="3" id="KW-1185">Reference proteome</keyword>
<dbReference type="InterPro" id="IPR013149">
    <property type="entry name" value="ADH-like_C"/>
</dbReference>
<dbReference type="SUPFAM" id="SSF50129">
    <property type="entry name" value="GroES-like"/>
    <property type="match status" value="1"/>
</dbReference>
<dbReference type="InterPro" id="IPR011032">
    <property type="entry name" value="GroES-like_sf"/>
</dbReference>
<dbReference type="InterPro" id="IPR052711">
    <property type="entry name" value="Zinc_ADH-like"/>
</dbReference>
<gene>
    <name evidence="2" type="ORF">WHR41_01670</name>
</gene>
<evidence type="ECO:0000313" key="3">
    <source>
        <dbReference type="Proteomes" id="UP000803884"/>
    </source>
</evidence>
<reference evidence="2 3" key="1">
    <citation type="journal article" date="2020" name="Microbiol. Resour. Announc.">
        <title>Draft Genome Sequence of a Cladosporium Species Isolated from the Mesophotic Ascidian Didemnum maculosum.</title>
        <authorList>
            <person name="Gioti A."/>
            <person name="Siaperas R."/>
            <person name="Nikolaivits E."/>
            <person name="Le Goff G."/>
            <person name="Ouazzani J."/>
            <person name="Kotoulas G."/>
            <person name="Topakas E."/>
        </authorList>
    </citation>
    <scope>NUCLEOTIDE SEQUENCE [LARGE SCALE GENOMIC DNA]</scope>
    <source>
        <strain evidence="2 3">TM138-S3</strain>
    </source>
</reference>